<comment type="caution">
    <text evidence="1">The sequence shown here is derived from an EMBL/GenBank/DDBJ whole genome shotgun (WGS) entry which is preliminary data.</text>
</comment>
<gene>
    <name evidence="1" type="ORF">CEXT_299731</name>
</gene>
<accession>A0AAV4V7Q7</accession>
<organism evidence="1 2">
    <name type="scientific">Caerostris extrusa</name>
    <name type="common">Bark spider</name>
    <name type="synonym">Caerostris bankana</name>
    <dbReference type="NCBI Taxonomy" id="172846"/>
    <lineage>
        <taxon>Eukaryota</taxon>
        <taxon>Metazoa</taxon>
        <taxon>Ecdysozoa</taxon>
        <taxon>Arthropoda</taxon>
        <taxon>Chelicerata</taxon>
        <taxon>Arachnida</taxon>
        <taxon>Araneae</taxon>
        <taxon>Araneomorphae</taxon>
        <taxon>Entelegynae</taxon>
        <taxon>Araneoidea</taxon>
        <taxon>Araneidae</taxon>
        <taxon>Caerostris</taxon>
    </lineage>
</organism>
<dbReference type="AlphaFoldDB" id="A0AAV4V7Q7"/>
<dbReference type="Proteomes" id="UP001054945">
    <property type="component" value="Unassembled WGS sequence"/>
</dbReference>
<evidence type="ECO:0000313" key="1">
    <source>
        <dbReference type="EMBL" id="GIY65748.1"/>
    </source>
</evidence>
<keyword evidence="2" id="KW-1185">Reference proteome</keyword>
<reference evidence="1 2" key="1">
    <citation type="submission" date="2021-06" db="EMBL/GenBank/DDBJ databases">
        <title>Caerostris extrusa draft genome.</title>
        <authorList>
            <person name="Kono N."/>
            <person name="Arakawa K."/>
        </authorList>
    </citation>
    <scope>NUCLEOTIDE SEQUENCE [LARGE SCALE GENOMIC DNA]</scope>
</reference>
<evidence type="ECO:0000313" key="2">
    <source>
        <dbReference type="Proteomes" id="UP001054945"/>
    </source>
</evidence>
<protein>
    <submittedName>
        <fullName evidence="1">Uncharacterized protein</fullName>
    </submittedName>
</protein>
<proteinExistence type="predicted"/>
<dbReference type="EMBL" id="BPLR01014026">
    <property type="protein sequence ID" value="GIY65748.1"/>
    <property type="molecule type" value="Genomic_DNA"/>
</dbReference>
<sequence length="82" mass="9372">MRNKGLETLNSDDASLCFYQDYVQTTRTIVMVGKSFPFRQVPGDNVSLWQPIVMKLSRCHTLVLTKVFLSINSRSLKLFALC</sequence>
<name>A0AAV4V7Q7_CAEEX</name>